<dbReference type="HOGENOM" id="CLU_000604_1_1_9"/>
<keyword evidence="8" id="KW-1185">Reference proteome</keyword>
<sequence>MILARLTLENLAMTYGHGDPVLHDLSLAVADGQLVSLLGPSGSGKTTTLRIIAGLLQQTSGTIKVDDDDISRVPVYKRGLSMVFQSYALFPHLTVFANVAYGLKRQRISKAETTQRVTAMLATTGLNDLAERYPQELSGGQQQRVALARALVVDPRLLLLDEPLSNLDAKLRVSMREEIRRLQLQLHTTTIFVTHDQEECFAISDKVAVLNQGKIEQYAAPEEIYHHPATEFVARFIGFENFLPVNGTVADHAYRVGDQTVRVNVATDGAAKVLTIRPNQIRLVPEGPEVLSGQVTIRTYLGSAYRYTVDSPLGALQIDGPTEAPVAVGAPLHFTLPAEHLLPLEA</sequence>
<keyword evidence="1" id="KW-0813">Transport</keyword>
<name>U4TU62_9LACO</name>
<evidence type="ECO:0000313" key="8">
    <source>
        <dbReference type="Proteomes" id="UP000030647"/>
    </source>
</evidence>
<dbReference type="PROSITE" id="PS50893">
    <property type="entry name" value="ABC_TRANSPORTER_2"/>
    <property type="match status" value="1"/>
</dbReference>
<dbReference type="Pfam" id="PF08402">
    <property type="entry name" value="TOBE_2"/>
    <property type="match status" value="1"/>
</dbReference>
<protein>
    <recommendedName>
        <fullName evidence="5">ABC-type quaternary amine transporter</fullName>
        <ecNumber evidence="5">7.6.2.9</ecNumber>
    </recommendedName>
</protein>
<dbReference type="SUPFAM" id="SSF50331">
    <property type="entry name" value="MOP-like"/>
    <property type="match status" value="1"/>
</dbReference>
<dbReference type="FunFam" id="3.40.50.300:FF:000425">
    <property type="entry name" value="Probable ABC transporter, ATP-binding subunit"/>
    <property type="match status" value="1"/>
</dbReference>
<keyword evidence="2" id="KW-0547">Nucleotide-binding</keyword>
<evidence type="ECO:0000259" key="6">
    <source>
        <dbReference type="PROSITE" id="PS50893"/>
    </source>
</evidence>
<keyword evidence="4" id="KW-1278">Translocase</keyword>
<dbReference type="Gene3D" id="2.40.50.100">
    <property type="match status" value="1"/>
</dbReference>
<evidence type="ECO:0000313" key="7">
    <source>
        <dbReference type="EMBL" id="ERL64977.1"/>
    </source>
</evidence>
<dbReference type="Proteomes" id="UP000030647">
    <property type="component" value="Unassembled WGS sequence"/>
</dbReference>
<evidence type="ECO:0000256" key="3">
    <source>
        <dbReference type="ARBA" id="ARBA00022840"/>
    </source>
</evidence>
<feature type="domain" description="ABC transporter" evidence="6">
    <location>
        <begin position="6"/>
        <end position="237"/>
    </location>
</feature>
<dbReference type="EC" id="7.6.2.9" evidence="5"/>
<dbReference type="GO" id="GO:0005524">
    <property type="term" value="F:ATP binding"/>
    <property type="evidence" value="ECO:0007669"/>
    <property type="project" value="UniProtKB-KW"/>
</dbReference>
<dbReference type="Gene3D" id="3.40.50.300">
    <property type="entry name" value="P-loop containing nucleotide triphosphate hydrolases"/>
    <property type="match status" value="1"/>
</dbReference>
<dbReference type="AlphaFoldDB" id="U4TU62"/>
<dbReference type="EMBL" id="KI271590">
    <property type="protein sequence ID" value="ERL64977.1"/>
    <property type="molecule type" value="Genomic_DNA"/>
</dbReference>
<dbReference type="InterPro" id="IPR017871">
    <property type="entry name" value="ABC_transporter-like_CS"/>
</dbReference>
<dbReference type="InterPro" id="IPR003439">
    <property type="entry name" value="ABC_transporter-like_ATP-bd"/>
</dbReference>
<keyword evidence="3" id="KW-0067">ATP-binding</keyword>
<organism evidence="7 8">
    <name type="scientific">Schleiferilactobacillus shenzhenensis LY-73</name>
    <dbReference type="NCBI Taxonomy" id="1231336"/>
    <lineage>
        <taxon>Bacteria</taxon>
        <taxon>Bacillati</taxon>
        <taxon>Bacillota</taxon>
        <taxon>Bacilli</taxon>
        <taxon>Lactobacillales</taxon>
        <taxon>Lactobacillaceae</taxon>
        <taxon>Schleiferilactobacillus</taxon>
    </lineage>
</organism>
<dbReference type="InterPro" id="IPR013611">
    <property type="entry name" value="Transp-assoc_OB_typ2"/>
</dbReference>
<gene>
    <name evidence="7" type="primary">fbpC</name>
    <name evidence="7" type="ORF">L248_3139</name>
</gene>
<dbReference type="eggNOG" id="COG3842">
    <property type="taxonomic scope" value="Bacteria"/>
</dbReference>
<dbReference type="PANTHER" id="PTHR42781">
    <property type="entry name" value="SPERMIDINE/PUTRESCINE IMPORT ATP-BINDING PROTEIN POTA"/>
    <property type="match status" value="1"/>
</dbReference>
<dbReference type="GO" id="GO:0016887">
    <property type="term" value="F:ATP hydrolysis activity"/>
    <property type="evidence" value="ECO:0007669"/>
    <property type="project" value="InterPro"/>
</dbReference>
<evidence type="ECO:0000256" key="5">
    <source>
        <dbReference type="ARBA" id="ARBA00066388"/>
    </source>
</evidence>
<accession>U4TU62</accession>
<proteinExistence type="predicted"/>
<reference evidence="8" key="1">
    <citation type="journal article" date="2013" name="Genome Announc.">
        <title>Whole-Genome Sequencing of Lactobacillus shenzhenensis Strain LY-73T.</title>
        <authorList>
            <person name="Lin Z."/>
            <person name="Liu Z."/>
            <person name="Yang R."/>
            <person name="Zou Y."/>
            <person name="Wan D."/>
            <person name="Chen J."/>
            <person name="Guo M."/>
            <person name="Zhao J."/>
            <person name="Fang C."/>
            <person name="Yang R."/>
            <person name="Liu F."/>
        </authorList>
    </citation>
    <scope>NUCLEOTIDE SEQUENCE [LARGE SCALE GENOMIC DNA]</scope>
    <source>
        <strain evidence="8">LY-73</strain>
    </source>
</reference>
<dbReference type="PANTHER" id="PTHR42781:SF4">
    <property type="entry name" value="SPERMIDINE_PUTRESCINE IMPORT ATP-BINDING PROTEIN POTA"/>
    <property type="match status" value="1"/>
</dbReference>
<dbReference type="InterPro" id="IPR008995">
    <property type="entry name" value="Mo/tungstate-bd_C_term_dom"/>
</dbReference>
<evidence type="ECO:0000256" key="2">
    <source>
        <dbReference type="ARBA" id="ARBA00022741"/>
    </source>
</evidence>
<evidence type="ECO:0000256" key="1">
    <source>
        <dbReference type="ARBA" id="ARBA00022448"/>
    </source>
</evidence>
<dbReference type="InterPro" id="IPR027417">
    <property type="entry name" value="P-loop_NTPase"/>
</dbReference>
<dbReference type="SUPFAM" id="SSF52540">
    <property type="entry name" value="P-loop containing nucleoside triphosphate hydrolases"/>
    <property type="match status" value="1"/>
</dbReference>
<dbReference type="PROSITE" id="PS00211">
    <property type="entry name" value="ABC_TRANSPORTER_1"/>
    <property type="match status" value="1"/>
</dbReference>
<dbReference type="InterPro" id="IPR003593">
    <property type="entry name" value="AAA+_ATPase"/>
</dbReference>
<dbReference type="Pfam" id="PF00005">
    <property type="entry name" value="ABC_tran"/>
    <property type="match status" value="1"/>
</dbReference>
<dbReference type="InterPro" id="IPR050093">
    <property type="entry name" value="ABC_SmlMolc_Importer"/>
</dbReference>
<dbReference type="STRING" id="1231336.L248_3139"/>
<dbReference type="SMART" id="SM00382">
    <property type="entry name" value="AAA"/>
    <property type="match status" value="1"/>
</dbReference>
<dbReference type="GO" id="GO:0043190">
    <property type="term" value="C:ATP-binding cassette (ABC) transporter complex"/>
    <property type="evidence" value="ECO:0007669"/>
    <property type="project" value="InterPro"/>
</dbReference>
<dbReference type="GO" id="GO:0015418">
    <property type="term" value="F:ABC-type quaternary ammonium compound transporting activity"/>
    <property type="evidence" value="ECO:0007669"/>
    <property type="project" value="UniProtKB-EC"/>
</dbReference>
<evidence type="ECO:0000256" key="4">
    <source>
        <dbReference type="ARBA" id="ARBA00022967"/>
    </source>
</evidence>